<reference evidence="2" key="1">
    <citation type="submission" date="2021-02" db="EMBL/GenBank/DDBJ databases">
        <authorList>
            <person name="Dougan E. K."/>
            <person name="Rhodes N."/>
            <person name="Thang M."/>
            <person name="Chan C."/>
        </authorList>
    </citation>
    <scope>NUCLEOTIDE SEQUENCE</scope>
</reference>
<evidence type="ECO:0000313" key="2">
    <source>
        <dbReference type="EMBL" id="CAE7680399.1"/>
    </source>
</evidence>
<keyword evidence="1" id="KW-0812">Transmembrane</keyword>
<dbReference type="Proteomes" id="UP000601435">
    <property type="component" value="Unassembled WGS sequence"/>
</dbReference>
<evidence type="ECO:0000313" key="3">
    <source>
        <dbReference type="Proteomes" id="UP000601435"/>
    </source>
</evidence>
<comment type="caution">
    <text evidence="2">The sequence shown here is derived from an EMBL/GenBank/DDBJ whole genome shotgun (WGS) entry which is preliminary data.</text>
</comment>
<sequence length="221" mass="24140">MGSTLLLIIVSLIAGALGVTTVVLLLRKAPTSLTSVGVTERVRSVGRLVGLEVHAKEIATSTKGWSWMPPILLSQAKIAMIFHFEKQYSVDLARLTDEHVECTGVNQYRVTLPAVEGALRLTDVTPYDIQAGRILGLLDVIQMNAQTQAALMQAAQEQAASLYAENETKYMTEAKRSIERQIASLLGLMNVEVEIVWRESETRMGDMKVAKAVKDQLGMAG</sequence>
<feature type="transmembrane region" description="Helical" evidence="1">
    <location>
        <begin position="6"/>
        <end position="26"/>
    </location>
</feature>
<evidence type="ECO:0000256" key="1">
    <source>
        <dbReference type="SAM" id="Phobius"/>
    </source>
</evidence>
<gene>
    <name evidence="2" type="ORF">SNEC2469_LOCUS19558</name>
</gene>
<dbReference type="InterPro" id="IPR025324">
    <property type="entry name" value="DUF4230"/>
</dbReference>
<dbReference type="EMBL" id="CAJNJA010033506">
    <property type="protein sequence ID" value="CAE7680399.1"/>
    <property type="molecule type" value="Genomic_DNA"/>
</dbReference>
<protein>
    <submittedName>
        <fullName evidence="2">Uncharacterized protein</fullName>
    </submittedName>
</protein>
<keyword evidence="1" id="KW-0472">Membrane</keyword>
<dbReference type="AlphaFoldDB" id="A0A812WDX6"/>
<keyword evidence="3" id="KW-1185">Reference proteome</keyword>
<organism evidence="2 3">
    <name type="scientific">Symbiodinium necroappetens</name>
    <dbReference type="NCBI Taxonomy" id="1628268"/>
    <lineage>
        <taxon>Eukaryota</taxon>
        <taxon>Sar</taxon>
        <taxon>Alveolata</taxon>
        <taxon>Dinophyceae</taxon>
        <taxon>Suessiales</taxon>
        <taxon>Symbiodiniaceae</taxon>
        <taxon>Symbiodinium</taxon>
    </lineage>
</organism>
<dbReference type="Pfam" id="PF14014">
    <property type="entry name" value="DUF4230"/>
    <property type="match status" value="1"/>
</dbReference>
<name>A0A812WDX6_9DINO</name>
<keyword evidence="1" id="KW-1133">Transmembrane helix</keyword>
<proteinExistence type="predicted"/>
<accession>A0A812WDX6</accession>